<evidence type="ECO:0000256" key="8">
    <source>
        <dbReference type="ARBA" id="ARBA00022982"/>
    </source>
</evidence>
<dbReference type="InterPro" id="IPR036257">
    <property type="entry name" value="Cyt_c_oxidase_su2_TM_sf"/>
</dbReference>
<dbReference type="InterPro" id="IPR011759">
    <property type="entry name" value="Cyt_c_oxidase_su2_TM_dom"/>
</dbReference>
<comment type="subcellular location">
    <subcellularLocation>
        <location evidence="14">Cell membrane</location>
        <topology evidence="14">Multi-pass membrane protein</topology>
    </subcellularLocation>
    <subcellularLocation>
        <location evidence="1">Membrane</location>
        <topology evidence="1">Multi-pass membrane protein</topology>
    </subcellularLocation>
</comment>
<dbReference type="InterPro" id="IPR034210">
    <property type="entry name" value="CcO_II_C"/>
</dbReference>
<proteinExistence type="inferred from homology"/>
<keyword evidence="11 16" id="KW-0472">Membrane</keyword>
<comment type="cofactor">
    <cofactor evidence="15">
        <name>Cu cation</name>
        <dbReference type="ChEBI" id="CHEBI:23378"/>
    </cofactor>
    <text evidence="15">Binds a copper A center.</text>
</comment>
<evidence type="ECO:0000256" key="2">
    <source>
        <dbReference type="ARBA" id="ARBA00007866"/>
    </source>
</evidence>
<keyword evidence="10 15" id="KW-0186">Copper</keyword>
<evidence type="ECO:0000256" key="10">
    <source>
        <dbReference type="ARBA" id="ARBA00023008"/>
    </source>
</evidence>
<dbReference type="EMBL" id="JAUSVK010000001">
    <property type="protein sequence ID" value="MDQ0391561.1"/>
    <property type="molecule type" value="Genomic_DNA"/>
</dbReference>
<evidence type="ECO:0000256" key="1">
    <source>
        <dbReference type="ARBA" id="ARBA00004141"/>
    </source>
</evidence>
<feature type="signal peptide" evidence="17">
    <location>
        <begin position="1"/>
        <end position="28"/>
    </location>
</feature>
<comment type="function">
    <text evidence="12 15">Subunits I and II form the functional core of the enzyme complex. Electrons originating in cytochrome c are transferred via heme a and Cu(A) to the binuclear center formed by heme a3 and Cu(B).</text>
</comment>
<feature type="chain" id="PRO_5046903589" description="Cytochrome c oxidase subunit 2" evidence="17">
    <location>
        <begin position="29"/>
        <end position="289"/>
    </location>
</feature>
<evidence type="ECO:0000256" key="6">
    <source>
        <dbReference type="ARBA" id="ARBA00022723"/>
    </source>
</evidence>
<dbReference type="CDD" id="cd13912">
    <property type="entry name" value="CcO_II_C"/>
    <property type="match status" value="1"/>
</dbReference>
<evidence type="ECO:0000259" key="19">
    <source>
        <dbReference type="PROSITE" id="PS50999"/>
    </source>
</evidence>
<evidence type="ECO:0000256" key="7">
    <source>
        <dbReference type="ARBA" id="ARBA00022967"/>
    </source>
</evidence>
<evidence type="ECO:0000313" key="20">
    <source>
        <dbReference type="EMBL" id="MDQ0391561.1"/>
    </source>
</evidence>
<dbReference type="PROSITE" id="PS50857">
    <property type="entry name" value="COX2_CUA"/>
    <property type="match status" value="1"/>
</dbReference>
<gene>
    <name evidence="20" type="ORF">J3R73_001353</name>
</gene>
<dbReference type="PROSITE" id="PS50999">
    <property type="entry name" value="COX2_TM"/>
    <property type="match status" value="1"/>
</dbReference>
<dbReference type="Gene3D" id="2.60.40.420">
    <property type="entry name" value="Cupredoxins - blue copper proteins"/>
    <property type="match status" value="1"/>
</dbReference>
<evidence type="ECO:0000259" key="18">
    <source>
        <dbReference type="PROSITE" id="PS50857"/>
    </source>
</evidence>
<evidence type="ECO:0000256" key="16">
    <source>
        <dbReference type="SAM" id="Phobius"/>
    </source>
</evidence>
<keyword evidence="3 14" id="KW-0813">Transport</keyword>
<dbReference type="Pfam" id="PF00116">
    <property type="entry name" value="COX2"/>
    <property type="match status" value="1"/>
</dbReference>
<evidence type="ECO:0000256" key="5">
    <source>
        <dbReference type="ARBA" id="ARBA00022692"/>
    </source>
</evidence>
<accession>A0ABU0FAU8</accession>
<sequence>MAFQARKKIGGMMLSSALWALTMGTAFADSPTPGVGEPAPWQMGLQGAATPVMEYIVWFHSYVMWFIVPITLFVMVLLLYVIFRFNKKANPIPSKVTHHTGIEIAWTVIPILILVAIAIPSFRLLFLEQTIPTPDLTIKATASQWSWDYEYPDNGDFTFTSVMRRDEDKVKADGQPWLLAVDNEVVVPVNKIVRVQVTGADVVHAFAVPSFGIKIDAIPGRLNETWFQATREGWYYGQCSQLCGHDHAFMPIAVHVVSNDDFQKWVAGKKAAMNGTNSNEVASAAAIIK</sequence>
<evidence type="ECO:0000256" key="12">
    <source>
        <dbReference type="ARBA" id="ARBA00024688"/>
    </source>
</evidence>
<comment type="catalytic activity">
    <reaction evidence="13 15">
        <text>4 Fe(II)-[cytochrome c] + O2 + 8 H(+)(in) = 4 Fe(III)-[cytochrome c] + 2 H2O + 4 H(+)(out)</text>
        <dbReference type="Rhea" id="RHEA:11436"/>
        <dbReference type="Rhea" id="RHEA-COMP:10350"/>
        <dbReference type="Rhea" id="RHEA-COMP:14399"/>
        <dbReference type="ChEBI" id="CHEBI:15377"/>
        <dbReference type="ChEBI" id="CHEBI:15378"/>
        <dbReference type="ChEBI" id="CHEBI:15379"/>
        <dbReference type="ChEBI" id="CHEBI:29033"/>
        <dbReference type="ChEBI" id="CHEBI:29034"/>
        <dbReference type="EC" id="7.1.1.9"/>
    </reaction>
</comment>
<dbReference type="SUPFAM" id="SSF81464">
    <property type="entry name" value="Cytochrome c oxidase subunit II-like, transmembrane region"/>
    <property type="match status" value="1"/>
</dbReference>
<dbReference type="PRINTS" id="PR01166">
    <property type="entry name" value="CYCOXIDASEII"/>
</dbReference>
<evidence type="ECO:0000256" key="17">
    <source>
        <dbReference type="SAM" id="SignalP"/>
    </source>
</evidence>
<feature type="transmembrane region" description="Helical" evidence="16">
    <location>
        <begin position="104"/>
        <end position="126"/>
    </location>
</feature>
<dbReference type="InterPro" id="IPR001505">
    <property type="entry name" value="Copper_CuA"/>
</dbReference>
<evidence type="ECO:0000256" key="4">
    <source>
        <dbReference type="ARBA" id="ARBA00022660"/>
    </source>
</evidence>
<dbReference type="PROSITE" id="PS00078">
    <property type="entry name" value="COX2"/>
    <property type="match status" value="1"/>
</dbReference>
<evidence type="ECO:0000256" key="13">
    <source>
        <dbReference type="ARBA" id="ARBA00047816"/>
    </source>
</evidence>
<dbReference type="InterPro" id="IPR014222">
    <property type="entry name" value="Cyt_c_oxidase_su2"/>
</dbReference>
<dbReference type="InterPro" id="IPR002429">
    <property type="entry name" value="CcO_II-like_C"/>
</dbReference>
<dbReference type="InterPro" id="IPR045187">
    <property type="entry name" value="CcO_II"/>
</dbReference>
<dbReference type="PANTHER" id="PTHR22888:SF9">
    <property type="entry name" value="CYTOCHROME C OXIDASE SUBUNIT 2"/>
    <property type="match status" value="1"/>
</dbReference>
<keyword evidence="9 16" id="KW-1133">Transmembrane helix</keyword>
<feature type="transmembrane region" description="Helical" evidence="16">
    <location>
        <begin position="62"/>
        <end position="83"/>
    </location>
</feature>
<comment type="similarity">
    <text evidence="2 14">Belongs to the cytochrome c oxidase subunit 2 family.</text>
</comment>
<keyword evidence="6 15" id="KW-0479">Metal-binding</keyword>
<dbReference type="NCBIfam" id="TIGR02866">
    <property type="entry name" value="CoxB"/>
    <property type="match status" value="1"/>
</dbReference>
<evidence type="ECO:0000256" key="14">
    <source>
        <dbReference type="RuleBase" id="RU000456"/>
    </source>
</evidence>
<dbReference type="RefSeq" id="WP_370879853.1">
    <property type="nucleotide sequence ID" value="NZ_JAUSVK010000001.1"/>
</dbReference>
<evidence type="ECO:0000256" key="15">
    <source>
        <dbReference type="RuleBase" id="RU004024"/>
    </source>
</evidence>
<keyword evidence="7" id="KW-1278">Translocase</keyword>
<dbReference type="SUPFAM" id="SSF49503">
    <property type="entry name" value="Cupredoxins"/>
    <property type="match status" value="1"/>
</dbReference>
<keyword evidence="5 14" id="KW-0812">Transmembrane</keyword>
<dbReference type="Proteomes" id="UP001237448">
    <property type="component" value="Unassembled WGS sequence"/>
</dbReference>
<dbReference type="InterPro" id="IPR008972">
    <property type="entry name" value="Cupredoxin"/>
</dbReference>
<dbReference type="Pfam" id="PF02790">
    <property type="entry name" value="COX2_TM"/>
    <property type="match status" value="1"/>
</dbReference>
<dbReference type="Gene3D" id="1.10.287.90">
    <property type="match status" value="1"/>
</dbReference>
<protein>
    <recommendedName>
        <fullName evidence="15">Cytochrome c oxidase subunit 2</fullName>
        <ecNumber evidence="15">7.1.1.9</ecNumber>
    </recommendedName>
</protein>
<feature type="domain" description="Cytochrome oxidase subunit II transmembrane region profile" evidence="19">
    <location>
        <begin position="37"/>
        <end position="132"/>
    </location>
</feature>
<dbReference type="PANTHER" id="PTHR22888">
    <property type="entry name" value="CYTOCHROME C OXIDASE, SUBUNIT II"/>
    <property type="match status" value="1"/>
</dbReference>
<name>A0ABU0FAU8_9HYPH</name>
<evidence type="ECO:0000256" key="11">
    <source>
        <dbReference type="ARBA" id="ARBA00023136"/>
    </source>
</evidence>
<dbReference type="EC" id="7.1.1.9" evidence="15"/>
<evidence type="ECO:0000313" key="21">
    <source>
        <dbReference type="Proteomes" id="UP001237448"/>
    </source>
</evidence>
<keyword evidence="21" id="KW-1185">Reference proteome</keyword>
<keyword evidence="4 14" id="KW-0679">Respiratory chain</keyword>
<comment type="caution">
    <text evidence="20">The sequence shown here is derived from an EMBL/GenBank/DDBJ whole genome shotgun (WGS) entry which is preliminary data.</text>
</comment>
<evidence type="ECO:0000256" key="3">
    <source>
        <dbReference type="ARBA" id="ARBA00022448"/>
    </source>
</evidence>
<keyword evidence="17" id="KW-0732">Signal</keyword>
<reference evidence="20 21" key="1">
    <citation type="submission" date="2023-07" db="EMBL/GenBank/DDBJ databases">
        <title>Genomic Encyclopedia of Type Strains, Phase IV (KMG-IV): sequencing the most valuable type-strain genomes for metagenomic binning, comparative biology and taxonomic classification.</title>
        <authorList>
            <person name="Goeker M."/>
        </authorList>
    </citation>
    <scope>NUCLEOTIDE SEQUENCE [LARGE SCALE GENOMIC DNA]</scope>
    <source>
        <strain evidence="20 21">DSM 5896</strain>
    </source>
</reference>
<feature type="domain" description="Cytochrome oxidase subunit II copper A binding" evidence="18">
    <location>
        <begin position="133"/>
        <end position="268"/>
    </location>
</feature>
<keyword evidence="8 14" id="KW-0249">Electron transport</keyword>
<organism evidence="20 21">
    <name type="scientific">Labrys monachus</name>
    <dbReference type="NCBI Taxonomy" id="217067"/>
    <lineage>
        <taxon>Bacteria</taxon>
        <taxon>Pseudomonadati</taxon>
        <taxon>Pseudomonadota</taxon>
        <taxon>Alphaproteobacteria</taxon>
        <taxon>Hyphomicrobiales</taxon>
        <taxon>Xanthobacteraceae</taxon>
        <taxon>Labrys</taxon>
    </lineage>
</organism>
<evidence type="ECO:0000256" key="9">
    <source>
        <dbReference type="ARBA" id="ARBA00022989"/>
    </source>
</evidence>